<dbReference type="EMBL" id="AZHD01000010">
    <property type="protein sequence ID" value="OAA59740.1"/>
    <property type="molecule type" value="Genomic_DNA"/>
</dbReference>
<feature type="coiled-coil region" evidence="1">
    <location>
        <begin position="104"/>
        <end position="174"/>
    </location>
</feature>
<evidence type="ECO:0000256" key="1">
    <source>
        <dbReference type="SAM" id="Coils"/>
    </source>
</evidence>
<feature type="compositionally biased region" description="Acidic residues" evidence="2">
    <location>
        <begin position="510"/>
        <end position="521"/>
    </location>
</feature>
<protein>
    <submittedName>
        <fullName evidence="3">Uncharacterized protein</fullName>
    </submittedName>
</protein>
<organism evidence="3 4">
    <name type="scientific">Niveomyces insectorum RCEF 264</name>
    <dbReference type="NCBI Taxonomy" id="1081102"/>
    <lineage>
        <taxon>Eukaryota</taxon>
        <taxon>Fungi</taxon>
        <taxon>Dikarya</taxon>
        <taxon>Ascomycota</taxon>
        <taxon>Pezizomycotina</taxon>
        <taxon>Sordariomycetes</taxon>
        <taxon>Hypocreomycetidae</taxon>
        <taxon>Hypocreales</taxon>
        <taxon>Cordycipitaceae</taxon>
        <taxon>Niveomyces</taxon>
    </lineage>
</organism>
<dbReference type="AlphaFoldDB" id="A0A167SLT6"/>
<keyword evidence="1" id="KW-0175">Coiled coil</keyword>
<reference evidence="3 4" key="1">
    <citation type="journal article" date="2016" name="Genome Biol. Evol.">
        <title>Divergent and convergent evolution of fungal pathogenicity.</title>
        <authorList>
            <person name="Shang Y."/>
            <person name="Xiao G."/>
            <person name="Zheng P."/>
            <person name="Cen K."/>
            <person name="Zhan S."/>
            <person name="Wang C."/>
        </authorList>
    </citation>
    <scope>NUCLEOTIDE SEQUENCE [LARGE SCALE GENOMIC DNA]</scope>
    <source>
        <strain evidence="3 4">RCEF 264</strain>
    </source>
</reference>
<feature type="compositionally biased region" description="Basic residues" evidence="2">
    <location>
        <begin position="534"/>
        <end position="550"/>
    </location>
</feature>
<feature type="compositionally biased region" description="Polar residues" evidence="2">
    <location>
        <begin position="467"/>
        <end position="486"/>
    </location>
</feature>
<name>A0A167SLT6_9HYPO</name>
<evidence type="ECO:0000313" key="3">
    <source>
        <dbReference type="EMBL" id="OAA59740.1"/>
    </source>
</evidence>
<dbReference type="Proteomes" id="UP000076874">
    <property type="component" value="Unassembled WGS sequence"/>
</dbReference>
<evidence type="ECO:0000256" key="2">
    <source>
        <dbReference type="SAM" id="MobiDB-lite"/>
    </source>
</evidence>
<accession>A0A167SLT6</accession>
<evidence type="ECO:0000313" key="4">
    <source>
        <dbReference type="Proteomes" id="UP000076874"/>
    </source>
</evidence>
<sequence length="667" mass="75606">MSTTQIQPPKPRPKIKVSHLALLQHRTIFVANRLTRLAALGRAGQWILHHEDIYYPILDTRPDSRDHSKEIRICDVTYEGKPVTAGNIELVWVGSAPAPDFTSVAFWTDKLKDLETKLKQTEDALEEGRAHHGFTPDELQVLELMESRAGHFFHKAAQDRARELEQTKDEVYRILILLAGKGRPGQWILHNEDLYHPSIDTRPQTRKPGSGLVIRGFKQFGNHSPELVWDGKAPAPDLTSHIFWRRKRLRLVDEQVKVRNGLVHPNFTPEELRVLESMEGQQNHYFAECAQQRRDVSPPRPLSPSSQAAAHELASARRRVIAMMQSIWDLGLAGQWILHLEDIFCPESDTRRRCRNANNEGDDDDDGDDDTYPVSSIRDCGDFGLRYDGALPLPDFDDVAYWKKKYATLEAKREEVRTGRVEHHFTPAELATLQLAERDRETQYVPDAASQKLTGVRAWLGIEREGSNSPDGAKSTPNSAAGTFASTGLEDNEQQGISVTRKRKRRTDDSNNDDDDDDDDNNREADMPEESKRPLKRSRARQQRQHRLKRTALSTHIHSYRQAHAQNPPIRGEYATSTPSNDHEDGPSSLPKLPIVSAIRRTGRKKKGKEETARLVKKPQRVLHRARCPGNGEGNHTGLEAHAKLRRSARIAAFSDGRRLTTVAVRT</sequence>
<feature type="region of interest" description="Disordered" evidence="2">
    <location>
        <begin position="464"/>
        <end position="592"/>
    </location>
</feature>
<gene>
    <name evidence="3" type="ORF">SPI_05938</name>
</gene>
<keyword evidence="4" id="KW-1185">Reference proteome</keyword>
<proteinExistence type="predicted"/>
<comment type="caution">
    <text evidence="3">The sequence shown here is derived from an EMBL/GenBank/DDBJ whole genome shotgun (WGS) entry which is preliminary data.</text>
</comment>
<feature type="compositionally biased region" description="Basic and acidic residues" evidence="2">
    <location>
        <begin position="522"/>
        <end position="533"/>
    </location>
</feature>
<dbReference type="OrthoDB" id="5232189at2759"/>